<dbReference type="OrthoDB" id="230688at2157"/>
<evidence type="ECO:0000256" key="3">
    <source>
        <dbReference type="ARBA" id="ARBA00022991"/>
    </source>
</evidence>
<gene>
    <name evidence="7" type="ORF">SAMN04487947_1874</name>
</gene>
<dbReference type="SUPFAM" id="SSF55781">
    <property type="entry name" value="GAF domain-like"/>
    <property type="match status" value="1"/>
</dbReference>
<keyword evidence="2" id="KW-0288">FMN</keyword>
<dbReference type="PANTHER" id="PTHR47429:SF2">
    <property type="entry name" value="PROTEIN TWIN LOV 1"/>
    <property type="match status" value="1"/>
</dbReference>
<accession>A0A1I6GZI2</accession>
<sequence>MASPSPRNRLYNVFADPDRDLEEKVGRALRIGTEYLDLPFGFLTRIDEGVQEIVQATGDHDLLQPGETCPLDDAYCRLTVELDSPLAVDNASASAIDQRAVDTFGLGTYIGTKVVVDGETEGTICFADTDVRDEPFTEAEEMFLELLGRLVSGERERRAYERQLAERNARLEREKRRFEAIAETSFDILFRVGLDAEFTYVSSAVERVLGHPPAALTGEPFVDFMTDAAAERAGSAYAEVLENRTVENLELDFLDRTGSVVVLEVNATPVTRDGDVVGVQGVGRDVTARKERQRELRIKNRAMDEAQVGICICDVREPNEPLVYVNDGFERVTGYDTEELLGRNCRMLQGERTDPATTRRFRAAIDAEEPVVAELVNYRRDGTPFWNRVHLAPVDDETGAVTHYVGFQQDVTERKRTEQLIRVLNRVLRHNLRNDVNAFLGWTDQLNAGDGGDVDAERRIERVAEDLLTTSERARELERYARRERTPERLDPGALLAGVVDATRERWPAATIRLSVRTDPETGICAGAELERAVEELVENAVKHDPSAEPSVAVEAEADGEWVRLVVADDGPGIDGMESDVVAAGTETPLEHGSGLGLWLVNWVVTRYGGSFAIEAESDGSGTTATVRLPRIERGTPVEAAARRPAILSE</sequence>
<dbReference type="Pfam" id="PF01590">
    <property type="entry name" value="GAF"/>
    <property type="match status" value="1"/>
</dbReference>
<organism evidence="7 8">
    <name type="scientific">Halogeometricum rufum</name>
    <dbReference type="NCBI Taxonomy" id="553469"/>
    <lineage>
        <taxon>Archaea</taxon>
        <taxon>Methanobacteriati</taxon>
        <taxon>Methanobacteriota</taxon>
        <taxon>Stenosarchaea group</taxon>
        <taxon>Halobacteria</taxon>
        <taxon>Halobacteriales</taxon>
        <taxon>Haloferacaceae</taxon>
        <taxon>Halogeometricum</taxon>
    </lineage>
</organism>
<dbReference type="SMART" id="SM00065">
    <property type="entry name" value="GAF"/>
    <property type="match status" value="1"/>
</dbReference>
<feature type="domain" description="Histidine kinase" evidence="4">
    <location>
        <begin position="427"/>
        <end position="633"/>
    </location>
</feature>
<keyword evidence="1" id="KW-0285">Flavoprotein</keyword>
<feature type="domain" description="PAC" evidence="6">
    <location>
        <begin position="247"/>
        <end position="298"/>
    </location>
</feature>
<dbReference type="InterPro" id="IPR004358">
    <property type="entry name" value="Sig_transdc_His_kin-like_C"/>
</dbReference>
<dbReference type="InterPro" id="IPR005467">
    <property type="entry name" value="His_kinase_dom"/>
</dbReference>
<feature type="domain" description="PAS" evidence="5">
    <location>
        <begin position="322"/>
        <end position="344"/>
    </location>
</feature>
<evidence type="ECO:0000313" key="8">
    <source>
        <dbReference type="Proteomes" id="UP000198531"/>
    </source>
</evidence>
<dbReference type="GO" id="GO:0016772">
    <property type="term" value="F:transferase activity, transferring phosphorus-containing groups"/>
    <property type="evidence" value="ECO:0007669"/>
    <property type="project" value="InterPro"/>
</dbReference>
<dbReference type="Pfam" id="PF13426">
    <property type="entry name" value="PAS_9"/>
    <property type="match status" value="1"/>
</dbReference>
<dbReference type="SUPFAM" id="SSF55785">
    <property type="entry name" value="PYP-like sensor domain (PAS domain)"/>
    <property type="match status" value="2"/>
</dbReference>
<keyword evidence="8" id="KW-1185">Reference proteome</keyword>
<dbReference type="AlphaFoldDB" id="A0A1I6GZI2"/>
<dbReference type="SMART" id="SM00086">
    <property type="entry name" value="PAC"/>
    <property type="match status" value="2"/>
</dbReference>
<dbReference type="InterPro" id="IPR003018">
    <property type="entry name" value="GAF"/>
</dbReference>
<dbReference type="InterPro" id="IPR003594">
    <property type="entry name" value="HATPase_dom"/>
</dbReference>
<dbReference type="SMART" id="SM00091">
    <property type="entry name" value="PAS"/>
    <property type="match status" value="2"/>
</dbReference>
<dbReference type="PROSITE" id="PS50109">
    <property type="entry name" value="HIS_KIN"/>
    <property type="match status" value="1"/>
</dbReference>
<feature type="domain" description="PAC" evidence="6">
    <location>
        <begin position="369"/>
        <end position="423"/>
    </location>
</feature>
<dbReference type="InterPro" id="IPR029016">
    <property type="entry name" value="GAF-like_dom_sf"/>
</dbReference>
<evidence type="ECO:0000259" key="5">
    <source>
        <dbReference type="PROSITE" id="PS50112"/>
    </source>
</evidence>
<dbReference type="InterPro" id="IPR000700">
    <property type="entry name" value="PAS-assoc_C"/>
</dbReference>
<dbReference type="InterPro" id="IPR013656">
    <property type="entry name" value="PAS_4"/>
</dbReference>
<protein>
    <submittedName>
        <fullName evidence="7">PAS domain S-box-containing protein</fullName>
    </submittedName>
</protein>
<evidence type="ECO:0000259" key="4">
    <source>
        <dbReference type="PROSITE" id="PS50109"/>
    </source>
</evidence>
<evidence type="ECO:0000313" key="7">
    <source>
        <dbReference type="EMBL" id="SFR47606.1"/>
    </source>
</evidence>
<dbReference type="InterPro" id="IPR001610">
    <property type="entry name" value="PAC"/>
</dbReference>
<dbReference type="PROSITE" id="PS50113">
    <property type="entry name" value="PAC"/>
    <property type="match status" value="2"/>
</dbReference>
<dbReference type="InterPro" id="IPR036890">
    <property type="entry name" value="HATPase_C_sf"/>
</dbReference>
<dbReference type="RefSeq" id="WP_089806737.1">
    <property type="nucleotide sequence ID" value="NZ_FOYT01000001.1"/>
</dbReference>
<dbReference type="PROSITE" id="PS50112">
    <property type="entry name" value="PAS"/>
    <property type="match status" value="2"/>
</dbReference>
<dbReference type="Gene3D" id="3.30.450.40">
    <property type="match status" value="1"/>
</dbReference>
<dbReference type="Proteomes" id="UP000198531">
    <property type="component" value="Unassembled WGS sequence"/>
</dbReference>
<evidence type="ECO:0000256" key="1">
    <source>
        <dbReference type="ARBA" id="ARBA00022630"/>
    </source>
</evidence>
<feature type="domain" description="PAS" evidence="5">
    <location>
        <begin position="174"/>
        <end position="244"/>
    </location>
</feature>
<reference evidence="8" key="1">
    <citation type="submission" date="2016-10" db="EMBL/GenBank/DDBJ databases">
        <authorList>
            <person name="Varghese N."/>
            <person name="Submissions S."/>
        </authorList>
    </citation>
    <scope>NUCLEOTIDE SEQUENCE [LARGE SCALE GENOMIC DNA]</scope>
    <source>
        <strain evidence="8">CGMCC 1.7736</strain>
    </source>
</reference>
<dbReference type="SMART" id="SM00387">
    <property type="entry name" value="HATPase_c"/>
    <property type="match status" value="1"/>
</dbReference>
<dbReference type="PRINTS" id="PR00344">
    <property type="entry name" value="BCTRLSENSOR"/>
</dbReference>
<dbReference type="PANTHER" id="PTHR47429">
    <property type="entry name" value="PROTEIN TWIN LOV 1"/>
    <property type="match status" value="1"/>
</dbReference>
<evidence type="ECO:0000259" key="6">
    <source>
        <dbReference type="PROSITE" id="PS50113"/>
    </source>
</evidence>
<dbReference type="NCBIfam" id="TIGR00229">
    <property type="entry name" value="sensory_box"/>
    <property type="match status" value="2"/>
</dbReference>
<evidence type="ECO:0000256" key="2">
    <source>
        <dbReference type="ARBA" id="ARBA00022643"/>
    </source>
</evidence>
<dbReference type="STRING" id="553469.SAMN04487947_1874"/>
<dbReference type="InterPro" id="IPR035965">
    <property type="entry name" value="PAS-like_dom_sf"/>
</dbReference>
<dbReference type="InterPro" id="IPR000014">
    <property type="entry name" value="PAS"/>
</dbReference>
<dbReference type="Pfam" id="PF08448">
    <property type="entry name" value="PAS_4"/>
    <property type="match status" value="1"/>
</dbReference>
<name>A0A1I6GZI2_9EURY</name>
<dbReference type="SUPFAM" id="SSF55874">
    <property type="entry name" value="ATPase domain of HSP90 chaperone/DNA topoisomerase II/histidine kinase"/>
    <property type="match status" value="1"/>
</dbReference>
<keyword evidence="3" id="KW-0157">Chromophore</keyword>
<dbReference type="CDD" id="cd00130">
    <property type="entry name" value="PAS"/>
    <property type="match status" value="2"/>
</dbReference>
<dbReference type="EMBL" id="FOYT01000001">
    <property type="protein sequence ID" value="SFR47606.1"/>
    <property type="molecule type" value="Genomic_DNA"/>
</dbReference>
<proteinExistence type="predicted"/>
<dbReference type="Gene3D" id="3.30.450.20">
    <property type="entry name" value="PAS domain"/>
    <property type="match status" value="2"/>
</dbReference>
<dbReference type="Gene3D" id="3.30.565.10">
    <property type="entry name" value="Histidine kinase-like ATPase, C-terminal domain"/>
    <property type="match status" value="1"/>
</dbReference>
<dbReference type="Pfam" id="PF02518">
    <property type="entry name" value="HATPase_c"/>
    <property type="match status" value="1"/>
</dbReference>